<protein>
    <submittedName>
        <fullName evidence="2">Uncharacterized protein</fullName>
    </submittedName>
</protein>
<accession>A0A845ASN1</accession>
<dbReference type="OrthoDB" id="7432988at2"/>
<dbReference type="Proteomes" id="UP000446786">
    <property type="component" value="Unassembled WGS sequence"/>
</dbReference>
<evidence type="ECO:0000313" key="2">
    <source>
        <dbReference type="EMBL" id="MXP31985.1"/>
    </source>
</evidence>
<proteinExistence type="predicted"/>
<dbReference type="RefSeq" id="WP_160779373.1">
    <property type="nucleotide sequence ID" value="NZ_BAAAZF010000001.1"/>
</dbReference>
<dbReference type="EMBL" id="WTYE01000001">
    <property type="protein sequence ID" value="MXP31985.1"/>
    <property type="molecule type" value="Genomic_DNA"/>
</dbReference>
<name>A0A845ASN1_9SPHN</name>
<reference evidence="2 3" key="1">
    <citation type="submission" date="2019-12" db="EMBL/GenBank/DDBJ databases">
        <title>Genomic-based taxomic classification of the family Erythrobacteraceae.</title>
        <authorList>
            <person name="Xu L."/>
        </authorList>
    </citation>
    <scope>NUCLEOTIDE SEQUENCE [LARGE SCALE GENOMIC DNA]</scope>
    <source>
        <strain evidence="2 3">JCM 16677</strain>
    </source>
</reference>
<comment type="caution">
    <text evidence="2">The sequence shown here is derived from an EMBL/GenBank/DDBJ whole genome shotgun (WGS) entry which is preliminary data.</text>
</comment>
<feature type="chain" id="PRO_5032558251" evidence="1">
    <location>
        <begin position="22"/>
        <end position="271"/>
    </location>
</feature>
<evidence type="ECO:0000256" key="1">
    <source>
        <dbReference type="SAM" id="SignalP"/>
    </source>
</evidence>
<feature type="signal peptide" evidence="1">
    <location>
        <begin position="1"/>
        <end position="21"/>
    </location>
</feature>
<dbReference type="AlphaFoldDB" id="A0A845ASN1"/>
<gene>
    <name evidence="2" type="ORF">GRI94_09135</name>
</gene>
<organism evidence="2 3">
    <name type="scientific">Parerythrobacter jejuensis</name>
    <dbReference type="NCBI Taxonomy" id="795812"/>
    <lineage>
        <taxon>Bacteria</taxon>
        <taxon>Pseudomonadati</taxon>
        <taxon>Pseudomonadota</taxon>
        <taxon>Alphaproteobacteria</taxon>
        <taxon>Sphingomonadales</taxon>
        <taxon>Erythrobacteraceae</taxon>
        <taxon>Parerythrobacter</taxon>
    </lineage>
</organism>
<keyword evidence="1" id="KW-0732">Signal</keyword>
<keyword evidence="3" id="KW-1185">Reference proteome</keyword>
<sequence length="271" mass="30512">MKRKWIAVAMALAWIPIQAQAKDSAIKRICVSLDQQARVLTVDAQTRCLRSGARLVENSLALSVDQATATINLSGAFKATYSHRIGPTDCMGSRTFTYKSDGVEQRRYAVRFGSETLGMADFTENPSDRHCFDNSLHPRRYLREGAFMDWSRGGAEGWESWREDNVLALVTRLLGEPPETAPMQPETYISMQRAQWLSRTTFKPRPSRDQSQDIIAVTITQHGLLDDSVSGQRFTAIAALDAEKWRLMHLFSKNMCARGSEAGRWVAHRCP</sequence>
<evidence type="ECO:0000313" key="3">
    <source>
        <dbReference type="Proteomes" id="UP000446786"/>
    </source>
</evidence>